<dbReference type="InterPro" id="IPR046806">
    <property type="entry name" value="MrpA_C/MbhE"/>
</dbReference>
<feature type="domain" description="MrpA C-terminal/MbhE" evidence="15">
    <location>
        <begin position="685"/>
        <end position="757"/>
    </location>
</feature>
<dbReference type="Pfam" id="PF20501">
    <property type="entry name" value="MbhE"/>
    <property type="match status" value="1"/>
</dbReference>
<feature type="transmembrane region" description="Helical" evidence="10">
    <location>
        <begin position="841"/>
        <end position="860"/>
    </location>
</feature>
<dbReference type="InterPro" id="IPR001750">
    <property type="entry name" value="ND/Mrp_TM"/>
</dbReference>
<evidence type="ECO:0000256" key="5">
    <source>
        <dbReference type="ARBA" id="ARBA00022692"/>
    </source>
</evidence>
<feature type="transmembrane region" description="Helical" evidence="10">
    <location>
        <begin position="128"/>
        <end position="145"/>
    </location>
</feature>
<feature type="domain" description="Na+/H+ antiporter MnhB subunit-related protein" evidence="13">
    <location>
        <begin position="838"/>
        <end position="961"/>
    </location>
</feature>
<keyword evidence="8 10" id="KW-0472">Membrane</keyword>
<evidence type="ECO:0000256" key="10">
    <source>
        <dbReference type="SAM" id="Phobius"/>
    </source>
</evidence>
<feature type="transmembrane region" description="Helical" evidence="10">
    <location>
        <begin position="493"/>
        <end position="517"/>
    </location>
</feature>
<evidence type="ECO:0000259" key="15">
    <source>
        <dbReference type="Pfam" id="PF20501"/>
    </source>
</evidence>
<dbReference type="RefSeq" id="WP_092562292.1">
    <property type="nucleotide sequence ID" value="NZ_FNQV01000004.1"/>
</dbReference>
<dbReference type="InterPro" id="IPR007182">
    <property type="entry name" value="MnhB"/>
</dbReference>
<feature type="transmembrane region" description="Helical" evidence="10">
    <location>
        <begin position="74"/>
        <end position="92"/>
    </location>
</feature>
<evidence type="ECO:0000256" key="8">
    <source>
        <dbReference type="ARBA" id="ARBA00023136"/>
    </source>
</evidence>
<keyword evidence="2" id="KW-0813">Transport</keyword>
<feature type="transmembrane region" description="Helical" evidence="10">
    <location>
        <begin position="410"/>
        <end position="432"/>
    </location>
</feature>
<dbReference type="PANTHER" id="PTHR43373">
    <property type="entry name" value="NA(+)/H(+) ANTIPORTER SUBUNIT"/>
    <property type="match status" value="1"/>
</dbReference>
<feature type="transmembrane region" description="Helical" evidence="10">
    <location>
        <begin position="318"/>
        <end position="343"/>
    </location>
</feature>
<feature type="transmembrane region" description="Helical" evidence="10">
    <location>
        <begin position="645"/>
        <end position="663"/>
    </location>
</feature>
<keyword evidence="4" id="KW-1003">Cell membrane</keyword>
<feature type="transmembrane region" description="Helical" evidence="10">
    <location>
        <begin position="452"/>
        <end position="473"/>
    </location>
</feature>
<feature type="domain" description="NADH:quinone oxidoreductase/Mrp antiporter transmembrane" evidence="11">
    <location>
        <begin position="126"/>
        <end position="398"/>
    </location>
</feature>
<evidence type="ECO:0000256" key="9">
    <source>
        <dbReference type="RuleBase" id="RU000320"/>
    </source>
</evidence>
<dbReference type="GO" id="GO:0015297">
    <property type="term" value="F:antiporter activity"/>
    <property type="evidence" value="ECO:0007669"/>
    <property type="project" value="UniProtKB-KW"/>
</dbReference>
<feature type="domain" description="NADH-Ubiquinone oxidoreductase (complex I) chain 5 N-terminal" evidence="12">
    <location>
        <begin position="62"/>
        <end position="107"/>
    </location>
</feature>
<keyword evidence="17" id="KW-1185">Reference proteome</keyword>
<evidence type="ECO:0000256" key="6">
    <source>
        <dbReference type="ARBA" id="ARBA00022989"/>
    </source>
</evidence>
<feature type="transmembrane region" description="Helical" evidence="10">
    <location>
        <begin position="897"/>
        <end position="920"/>
    </location>
</feature>
<comment type="subcellular location">
    <subcellularLocation>
        <location evidence="1">Cell membrane</location>
        <topology evidence="1">Multi-pass membrane protein</topology>
    </subcellularLocation>
    <subcellularLocation>
        <location evidence="9">Membrane</location>
        <topology evidence="9">Multi-pass membrane protein</topology>
    </subcellularLocation>
</comment>
<gene>
    <name evidence="16" type="ORF">SAMN02910418_00735</name>
</gene>
<feature type="transmembrane region" description="Helical" evidence="10">
    <location>
        <begin position="264"/>
        <end position="287"/>
    </location>
</feature>
<feature type="transmembrane region" description="Helical" evidence="10">
    <location>
        <begin position="866"/>
        <end position="885"/>
    </location>
</feature>
<evidence type="ECO:0000256" key="4">
    <source>
        <dbReference type="ARBA" id="ARBA00022475"/>
    </source>
</evidence>
<dbReference type="Pfam" id="PF00361">
    <property type="entry name" value="Proton_antipo_M"/>
    <property type="match status" value="1"/>
</dbReference>
<evidence type="ECO:0000313" key="17">
    <source>
        <dbReference type="Proteomes" id="UP000199288"/>
    </source>
</evidence>
<evidence type="ECO:0000259" key="13">
    <source>
        <dbReference type="Pfam" id="PF04039"/>
    </source>
</evidence>
<proteinExistence type="predicted"/>
<dbReference type="InterPro" id="IPR050616">
    <property type="entry name" value="CPA3_Na-H_Antiporter_A"/>
</dbReference>
<evidence type="ECO:0000256" key="7">
    <source>
        <dbReference type="ARBA" id="ARBA00023065"/>
    </source>
</evidence>
<dbReference type="Pfam" id="PF13244">
    <property type="entry name" value="MbhD"/>
    <property type="match status" value="1"/>
</dbReference>
<dbReference type="Proteomes" id="UP000199288">
    <property type="component" value="Unassembled WGS sequence"/>
</dbReference>
<feature type="domain" description="MrpA C-terminal/MbhD" evidence="14">
    <location>
        <begin position="604"/>
        <end position="667"/>
    </location>
</feature>
<evidence type="ECO:0000256" key="2">
    <source>
        <dbReference type="ARBA" id="ARBA00022448"/>
    </source>
</evidence>
<dbReference type="InterPro" id="IPR001516">
    <property type="entry name" value="Proton_antipo_N"/>
</dbReference>
<dbReference type="PANTHER" id="PTHR43373:SF1">
    <property type="entry name" value="NA(+)_H(+) ANTIPORTER SUBUNIT A"/>
    <property type="match status" value="1"/>
</dbReference>
<dbReference type="InterPro" id="IPR042106">
    <property type="entry name" value="Nuo/plastoQ_OxRdtase_6_NuoJ"/>
</dbReference>
<dbReference type="AlphaFoldDB" id="A0A1H3XSX7"/>
<feature type="transmembrane region" description="Helical" evidence="10">
    <location>
        <begin position="683"/>
        <end position="703"/>
    </location>
</feature>
<feature type="transmembrane region" description="Helical" evidence="10">
    <location>
        <begin position="157"/>
        <end position="182"/>
    </location>
</feature>
<evidence type="ECO:0000259" key="12">
    <source>
        <dbReference type="Pfam" id="PF00662"/>
    </source>
</evidence>
<dbReference type="PRINTS" id="PR01434">
    <property type="entry name" value="NADHDHGNASE5"/>
</dbReference>
<evidence type="ECO:0000313" key="16">
    <source>
        <dbReference type="EMBL" id="SEA02433.1"/>
    </source>
</evidence>
<keyword evidence="7" id="KW-0406">Ion transport</keyword>
<feature type="transmembrane region" description="Helical" evidence="10">
    <location>
        <begin position="202"/>
        <end position="227"/>
    </location>
</feature>
<accession>A0A1H3XSX7</accession>
<protein>
    <submittedName>
        <fullName evidence="16">Multicomponent Na+:H+ antiporter subunit A</fullName>
    </submittedName>
</protein>
<feature type="transmembrane region" description="Helical" evidence="10">
    <location>
        <begin position="596"/>
        <end position="614"/>
    </location>
</feature>
<dbReference type="InterPro" id="IPR025383">
    <property type="entry name" value="MrpA_C/MbhD"/>
</dbReference>
<dbReference type="EMBL" id="FNQV01000004">
    <property type="protein sequence ID" value="SEA02433.1"/>
    <property type="molecule type" value="Genomic_DNA"/>
</dbReference>
<feature type="transmembrane region" description="Helical" evidence="10">
    <location>
        <begin position="563"/>
        <end position="584"/>
    </location>
</feature>
<dbReference type="Gene3D" id="1.20.120.1200">
    <property type="entry name" value="NADH-ubiquinone/plastoquinone oxidoreductase chain 6, subunit NuoJ"/>
    <property type="match status" value="1"/>
</dbReference>
<reference evidence="17" key="1">
    <citation type="submission" date="2016-10" db="EMBL/GenBank/DDBJ databases">
        <authorList>
            <person name="Varghese N."/>
            <person name="Submissions S."/>
        </authorList>
    </citation>
    <scope>NUCLEOTIDE SEQUENCE [LARGE SCALE GENOMIC DNA]</scope>
    <source>
        <strain evidence="17">KPR-1</strain>
    </source>
</reference>
<evidence type="ECO:0000259" key="14">
    <source>
        <dbReference type="Pfam" id="PF13244"/>
    </source>
</evidence>
<feature type="transmembrane region" description="Helical" evidence="10">
    <location>
        <begin position="740"/>
        <end position="759"/>
    </location>
</feature>
<evidence type="ECO:0000256" key="3">
    <source>
        <dbReference type="ARBA" id="ARBA00022449"/>
    </source>
</evidence>
<organism evidence="16 17">
    <name type="scientific">Bowdeniella nasicola</name>
    <dbReference type="NCBI Taxonomy" id="208480"/>
    <lineage>
        <taxon>Bacteria</taxon>
        <taxon>Bacillati</taxon>
        <taxon>Actinomycetota</taxon>
        <taxon>Actinomycetes</taxon>
        <taxon>Actinomycetales</taxon>
        <taxon>Actinomycetaceae</taxon>
        <taxon>Bowdeniella</taxon>
    </lineage>
</organism>
<feature type="transmembrane region" description="Helical" evidence="10">
    <location>
        <begin position="940"/>
        <end position="964"/>
    </location>
</feature>
<keyword evidence="6 10" id="KW-1133">Transmembrane helix</keyword>
<dbReference type="Pfam" id="PF00662">
    <property type="entry name" value="Proton_antipo_N"/>
    <property type="match status" value="1"/>
</dbReference>
<sequence>MTLLVALHALAALVAPAIMRLGRRGFLILALVPAAAFGYMLTQLRAAFSDNPPTEVISWVPALEMDFAFRLDPLAAIMALIVSGVGALVLVYCSPYFARHAQSLPRFGAVFVAFAGAMYGLVTTDNTLALYIFWEATTVFSFLLIGHHHERQTSRRAAHQAIILTTLGGLAMLGGIILLGQLPGGSYSISQLVTNPPETTGLVIAAIILLLFGASSKSALVPTHFWLPAAMAAPTPVSAYLHAAAMVKAGVYLVARFAPGYAHLGVWQAIVLGLGLATMILGGYRALRQYDIKLLLAFGTISQLGMIIAIVGQGSKALMLAGLTLIVAHALFKSSLFLTVGVIDWCVGTRDLRELSGIARKMPLMAIAGAVATASMVGLPPLLGYLGKEAAIEGLVHAVALGGDDWVRDLLVLIAFALGSILTLAYGLRFYWGAFATKPGVAPVDGHALSPIIQFSPIVLAAGALLGLMPSAMEDALAPATTIAPGEPGHLTLWGGFTVTLGVTVVIIAAGAAMFAMRTRIEELQRRVAFLPDPEESFRRSEQALEDGAAAVTARTQRGSLPFYLATVIGTVMGALLIAVLARTPHIGGMRLYDNIAQVPVAIVTIVAAVLAARARRRLKAVLLMGVSGYGIALTYALHGAPDLALTQVLVETVTLVVFILVLRRLPAYFSNRPLRASRYFRAALGGFAGLIVAVLGVIAVSGRTADPVSANFPAEALNFGYGHNIVNVTLVDIRAWDTFGEISVVLVAATGVASLLFLRSRAGIVDRARNRRDESTSAVWDSRALHNAAALHDATRRAAAKRAAELKQQGYELRQPGRGRTWLAGSLTLAPRRRSIIFEIGARLVFHTMILVSLYLLFAGHNAPGGGFAGGLMAGTALIVRYLAAGRYELGEAMPLNAGHLLGTGLALAAFAGLLPVFFGGTILQTTVFDFTVPIYGNIHIASAILFDVGVYVLVVGLVLDILRSLGAEIDRHAEIEGEGDSEADETAALITEDAARAEEVTN</sequence>
<dbReference type="GO" id="GO:0006811">
    <property type="term" value="P:monoatomic ion transport"/>
    <property type="evidence" value="ECO:0007669"/>
    <property type="project" value="UniProtKB-KW"/>
</dbReference>
<evidence type="ECO:0000259" key="11">
    <source>
        <dbReference type="Pfam" id="PF00361"/>
    </source>
</evidence>
<dbReference type="Pfam" id="PF04039">
    <property type="entry name" value="MnhB"/>
    <property type="match status" value="1"/>
</dbReference>
<name>A0A1H3XSX7_9ACTO</name>
<feature type="transmembrane region" description="Helical" evidence="10">
    <location>
        <begin position="621"/>
        <end position="639"/>
    </location>
</feature>
<dbReference type="NCBIfam" id="NF009284">
    <property type="entry name" value="PRK12644.1"/>
    <property type="match status" value="1"/>
</dbReference>
<dbReference type="OrthoDB" id="9811798at2"/>
<feature type="transmembrane region" description="Helical" evidence="10">
    <location>
        <begin position="364"/>
        <end position="386"/>
    </location>
</feature>
<dbReference type="GO" id="GO:0005886">
    <property type="term" value="C:plasma membrane"/>
    <property type="evidence" value="ECO:0007669"/>
    <property type="project" value="UniProtKB-SubCell"/>
</dbReference>
<keyword evidence="3" id="KW-0050">Antiport</keyword>
<feature type="transmembrane region" description="Helical" evidence="10">
    <location>
        <begin position="294"/>
        <end position="312"/>
    </location>
</feature>
<keyword evidence="5 9" id="KW-0812">Transmembrane</keyword>
<evidence type="ECO:0000256" key="1">
    <source>
        <dbReference type="ARBA" id="ARBA00004651"/>
    </source>
</evidence>
<feature type="transmembrane region" description="Helical" evidence="10">
    <location>
        <begin position="104"/>
        <end position="122"/>
    </location>
</feature>